<keyword evidence="9 12" id="KW-0472">Membrane</keyword>
<feature type="transmembrane region" description="Helical" evidence="12">
    <location>
        <begin position="63"/>
        <end position="84"/>
    </location>
</feature>
<dbReference type="InterPro" id="IPR050173">
    <property type="entry name" value="ABC_transporter_C-like"/>
</dbReference>
<dbReference type="PROSITE" id="PS00211">
    <property type="entry name" value="ABC_TRANSPORTER_1"/>
    <property type="match status" value="2"/>
</dbReference>
<comment type="caution">
    <text evidence="15">The sequence shown here is derived from an EMBL/GenBank/DDBJ whole genome shotgun (WGS) entry which is preliminary data.</text>
</comment>
<feature type="domain" description="ABC transporter" evidence="13">
    <location>
        <begin position="1195"/>
        <end position="1441"/>
    </location>
</feature>
<dbReference type="Pfam" id="PF00005">
    <property type="entry name" value="ABC_tran"/>
    <property type="match status" value="2"/>
</dbReference>
<feature type="transmembrane region" description="Helical" evidence="12">
    <location>
        <begin position="119"/>
        <end position="137"/>
    </location>
</feature>
<feature type="domain" description="ABC transmembrane type-1" evidence="14">
    <location>
        <begin position="924"/>
        <end position="1158"/>
    </location>
</feature>
<feature type="region of interest" description="Disordered" evidence="11">
    <location>
        <begin position="818"/>
        <end position="865"/>
    </location>
</feature>
<evidence type="ECO:0000256" key="5">
    <source>
        <dbReference type="ARBA" id="ARBA00022692"/>
    </source>
</evidence>
<dbReference type="EMBL" id="JAQHRD010000001">
    <property type="protein sequence ID" value="KAJ6446792.1"/>
    <property type="molecule type" value="Genomic_DNA"/>
</dbReference>
<dbReference type="InterPro" id="IPR056227">
    <property type="entry name" value="TMD0_ABC"/>
</dbReference>
<keyword evidence="5 12" id="KW-0812">Transmembrane</keyword>
<dbReference type="GO" id="GO:0005524">
    <property type="term" value="F:ATP binding"/>
    <property type="evidence" value="ECO:0007669"/>
    <property type="project" value="UniProtKB-KW"/>
</dbReference>
<dbReference type="SMART" id="SM00382">
    <property type="entry name" value="AAA"/>
    <property type="match status" value="2"/>
</dbReference>
<feature type="transmembrane region" description="Helical" evidence="12">
    <location>
        <begin position="1102"/>
        <end position="1124"/>
    </location>
</feature>
<feature type="region of interest" description="Disordered" evidence="11">
    <location>
        <begin position="561"/>
        <end position="590"/>
    </location>
</feature>
<feature type="transmembrane region" description="Helical" evidence="12">
    <location>
        <begin position="149"/>
        <end position="167"/>
    </location>
</feature>
<evidence type="ECO:0000256" key="2">
    <source>
        <dbReference type="ARBA" id="ARBA00009726"/>
    </source>
</evidence>
<keyword evidence="3" id="KW-0813">Transport</keyword>
<feature type="compositionally biased region" description="Basic and acidic residues" evidence="11">
    <location>
        <begin position="856"/>
        <end position="865"/>
    </location>
</feature>
<feature type="transmembrane region" description="Helical" evidence="12">
    <location>
        <begin position="254"/>
        <end position="277"/>
    </location>
</feature>
<feature type="transmembrane region" description="Helical" evidence="12">
    <location>
        <begin position="297"/>
        <end position="317"/>
    </location>
</feature>
<keyword evidence="7" id="KW-0067">ATP-binding</keyword>
<evidence type="ECO:0000256" key="8">
    <source>
        <dbReference type="ARBA" id="ARBA00022989"/>
    </source>
</evidence>
<evidence type="ECO:0000256" key="9">
    <source>
        <dbReference type="ARBA" id="ARBA00023136"/>
    </source>
</evidence>
<keyword evidence="8 12" id="KW-1133">Transmembrane helix</keyword>
<dbReference type="PROSITE" id="PS50893">
    <property type="entry name" value="ABC_TRANSPORTER_2"/>
    <property type="match status" value="2"/>
</dbReference>
<accession>A0AB34G7R8</accession>
<dbReference type="FunFam" id="1.20.1560.10:FF:000055">
    <property type="entry name" value="ABC multidrug transporter (Eurofung)"/>
    <property type="match status" value="1"/>
</dbReference>
<evidence type="ECO:0000256" key="10">
    <source>
        <dbReference type="ARBA" id="ARBA00023180"/>
    </source>
</evidence>
<evidence type="ECO:0000256" key="7">
    <source>
        <dbReference type="ARBA" id="ARBA00022840"/>
    </source>
</evidence>
<gene>
    <name evidence="15" type="primary">ABCC1</name>
    <name evidence="15" type="ORF">O9K51_01565</name>
</gene>
<dbReference type="Pfam" id="PF24357">
    <property type="entry name" value="TMD0_ABC"/>
    <property type="match status" value="1"/>
</dbReference>
<evidence type="ECO:0000313" key="15">
    <source>
        <dbReference type="EMBL" id="KAJ6446792.1"/>
    </source>
</evidence>
<evidence type="ECO:0000256" key="1">
    <source>
        <dbReference type="ARBA" id="ARBA00004651"/>
    </source>
</evidence>
<evidence type="ECO:0000313" key="16">
    <source>
        <dbReference type="Proteomes" id="UP001163105"/>
    </source>
</evidence>
<dbReference type="InterPro" id="IPR003593">
    <property type="entry name" value="AAA+_ATPase"/>
</dbReference>
<dbReference type="PANTHER" id="PTHR24223">
    <property type="entry name" value="ATP-BINDING CASSETTE SUB-FAMILY C"/>
    <property type="match status" value="1"/>
</dbReference>
<protein>
    <submittedName>
        <fullName evidence="15">ABC multidrug transporter</fullName>
    </submittedName>
</protein>
<comment type="similarity">
    <text evidence="2">Belongs to the ABC transporter superfamily. ABCC family. Conjugate transporter (TC 3.A.1.208) subfamily.</text>
</comment>
<dbReference type="GO" id="GO:0005886">
    <property type="term" value="C:plasma membrane"/>
    <property type="evidence" value="ECO:0007669"/>
    <property type="project" value="UniProtKB-SubCell"/>
</dbReference>
<feature type="domain" description="ABC transporter" evidence="13">
    <location>
        <begin position="602"/>
        <end position="828"/>
    </location>
</feature>
<feature type="transmembrane region" description="Helical" evidence="12">
    <location>
        <begin position="481"/>
        <end position="501"/>
    </location>
</feature>
<dbReference type="FunFam" id="3.40.50.300:FF:002145">
    <property type="entry name" value="ABC transporter (MsbA subfamily)"/>
    <property type="match status" value="1"/>
</dbReference>
<sequence>MSDDKFGPQLPSIFDFTILFEQSILSLLPTCVFLALAPLRVYQLLRRQTVVPTGAQLWLKMKLLVAVYGALQIALLALWCLPSTPKTKTTIPAAIFSIFEAATISVISYSEHRKSIKPAALLDGYLLVSLILSVAPARTYFLRADVPRAIAGVYATGLVAKAALLVLEETRKRGVSGDAAPETIAGVVSRGVFWWLNRLLVTGARNVLGVDDIQAIEPKFDSRQLLSTLERAWEKDSKQGKWALMKTTFLAYKWQFAAGILPRLCFTAFTFTQPFLINSVVRSVGEPAGEHAKDVSASLIGATILVYVGMAVSNALYHHLTYQLLTMYRGSLASLVYKKTIALRAVSIKESAPVTLMSTDVENIVNSGDAIHDIWASFIEIPVAVYLLSRQVGIVSVFILVPGFITSGAGALISPAMGPARVVWNKAIQERIGSVSNMLSQIKGVKMMGLTDFFHEKLRQMRVHELKLSVRFRWLLVQLNAFAMACEDLTPVIIIIAAIFWTKAGSGLTVAEAFTSISIISIAAQPLTNILISIVQLFGAIGCFTRLQEFLLLEEREEQREMANSRFPSPPSTAGQGTLREEDGKEAGSLAKVQPKDAIVAVSIQGASFVAGENVEVLHDIGIDFQGGGISMVVGRVGCGKSSLLRAIAGELAMKSGRIVSSFSSMAYCDQTPWLENRSIRDNILGQSPLDEKWLATVMEACALDEDVRAFPRRDLTLVGSGGVSLSGGQKQRVALARAVYSRKNLLLLDDVFSGLDNTTSRAVFQRLMGPSGLLRQGRATVILATNHVHFLPAADYITLLHEGKVLRNQVPYDSVDPSEWGILDSDSDSYDSEPEDRKVDKEEEELKAQLSRQEALPDQKTEADLSRQTGDVECYKIYFKSLGPRVLAIFFTAGITHVVMQKMPQIWLRLWTERGTGTKDYGYMGGYIAFALMSTLSGAFCLGSGNRLHEMLLTAVTRAPFYFFTSTDNGITLNRFSQDMNLVDQNLPLSFLNVTILALRALAETGLVASGASYVGLAIVPGALALYLVQKYYLRTSRQMRFLDLEMKTPLYTQFTETLAGLSTIRAFGWSDAFLRDNHARLDVSQKPFYTMFAIQRWLQVVLDLFVAGMALVLVAVALHVPADAASKGSIGLAMVNLIGFNQTLTLVIDMWTRLETSLGAIARLKWFVRNVKPEDREGECEDVEPDWPASGEIELTDVVASDDTENVLKGVSMRVKPGQRVGVCGRSGSGKSSLVLTLARLLELQSGDIKIDGLSLSRIPRQTIRSRLTALPQDAMHLSGTVRHNLDPKGLFSPSSSTGPASGPKTPSLGDDALIAALTKTAIWPAVESRGGLDASLSDLGFSAGQLQLFCLARALLSTSSIVLLDEATSSVDRRTDDEVRRATHDDWKGRTVVEVAHRLELVRDCDVVVVMADGRVQESGPPEELLARPTSAFRALWESQGL</sequence>
<dbReference type="Gene3D" id="1.20.1560.10">
    <property type="entry name" value="ABC transporter type 1, transmembrane domain"/>
    <property type="match status" value="2"/>
</dbReference>
<dbReference type="InterPro" id="IPR017871">
    <property type="entry name" value="ABC_transporter-like_CS"/>
</dbReference>
<dbReference type="InterPro" id="IPR036640">
    <property type="entry name" value="ABC1_TM_sf"/>
</dbReference>
<dbReference type="FunFam" id="1.20.1560.10:FF:000066">
    <property type="entry name" value="ABC multidrug transporter (Eurofung)"/>
    <property type="match status" value="1"/>
</dbReference>
<dbReference type="CDD" id="cd18579">
    <property type="entry name" value="ABC_6TM_ABCC_D1"/>
    <property type="match status" value="1"/>
</dbReference>
<keyword evidence="6" id="KW-0547">Nucleotide-binding</keyword>
<reference evidence="15" key="1">
    <citation type="submission" date="2023-01" db="EMBL/GenBank/DDBJ databases">
        <title>The growth and conidiation of Purpureocillium lavendulum are regulated by nitrogen source and histone H3K14 acetylation.</title>
        <authorList>
            <person name="Tang P."/>
            <person name="Han J."/>
            <person name="Zhang C."/>
            <person name="Tang P."/>
            <person name="Qi F."/>
            <person name="Zhang K."/>
            <person name="Liang L."/>
        </authorList>
    </citation>
    <scope>NUCLEOTIDE SEQUENCE</scope>
    <source>
        <strain evidence="15">YMF1.00683</strain>
    </source>
</reference>
<evidence type="ECO:0000256" key="6">
    <source>
        <dbReference type="ARBA" id="ARBA00022741"/>
    </source>
</evidence>
<dbReference type="GO" id="GO:0016887">
    <property type="term" value="F:ATP hydrolysis activity"/>
    <property type="evidence" value="ECO:0007669"/>
    <property type="project" value="InterPro"/>
</dbReference>
<feature type="transmembrane region" description="Helical" evidence="12">
    <location>
        <begin position="1008"/>
        <end position="1030"/>
    </location>
</feature>
<dbReference type="InterPro" id="IPR044746">
    <property type="entry name" value="ABCC_6TM_D1"/>
</dbReference>
<evidence type="ECO:0000256" key="4">
    <source>
        <dbReference type="ARBA" id="ARBA00022475"/>
    </source>
</evidence>
<dbReference type="Gene3D" id="3.40.50.300">
    <property type="entry name" value="P-loop containing nucleotide triphosphate hydrolases"/>
    <property type="match status" value="2"/>
</dbReference>
<dbReference type="PROSITE" id="PS50929">
    <property type="entry name" value="ABC_TM1F"/>
    <property type="match status" value="2"/>
</dbReference>
<evidence type="ECO:0000259" key="14">
    <source>
        <dbReference type="PROSITE" id="PS50929"/>
    </source>
</evidence>
<name>A0AB34G7R8_9HYPO</name>
<dbReference type="CDD" id="cd18580">
    <property type="entry name" value="ABC_6TM_ABCC_D2"/>
    <property type="match status" value="1"/>
</dbReference>
<dbReference type="InterPro" id="IPR003439">
    <property type="entry name" value="ABC_transporter-like_ATP-bd"/>
</dbReference>
<dbReference type="Pfam" id="PF00664">
    <property type="entry name" value="ABC_membrane"/>
    <property type="match status" value="2"/>
</dbReference>
<dbReference type="GO" id="GO:0140359">
    <property type="term" value="F:ABC-type transporter activity"/>
    <property type="evidence" value="ECO:0007669"/>
    <property type="project" value="InterPro"/>
</dbReference>
<feature type="transmembrane region" description="Helical" evidence="12">
    <location>
        <begin position="392"/>
        <end position="413"/>
    </location>
</feature>
<keyword evidence="10" id="KW-0325">Glycoprotein</keyword>
<feature type="transmembrane region" description="Helical" evidence="12">
    <location>
        <begin position="90"/>
        <end position="107"/>
    </location>
</feature>
<dbReference type="Proteomes" id="UP001163105">
    <property type="component" value="Unassembled WGS sequence"/>
</dbReference>
<evidence type="ECO:0000259" key="13">
    <source>
        <dbReference type="PROSITE" id="PS50893"/>
    </source>
</evidence>
<dbReference type="SUPFAM" id="SSF52540">
    <property type="entry name" value="P-loop containing nucleoside triphosphate hydrolases"/>
    <property type="match status" value="2"/>
</dbReference>
<keyword evidence="4" id="KW-1003">Cell membrane</keyword>
<organism evidence="15 16">
    <name type="scientific">Purpureocillium lavendulum</name>
    <dbReference type="NCBI Taxonomy" id="1247861"/>
    <lineage>
        <taxon>Eukaryota</taxon>
        <taxon>Fungi</taxon>
        <taxon>Dikarya</taxon>
        <taxon>Ascomycota</taxon>
        <taxon>Pezizomycotina</taxon>
        <taxon>Sordariomycetes</taxon>
        <taxon>Hypocreomycetidae</taxon>
        <taxon>Hypocreales</taxon>
        <taxon>Ophiocordycipitaceae</taxon>
        <taxon>Purpureocillium</taxon>
    </lineage>
</organism>
<feature type="compositionally biased region" description="Basic and acidic residues" evidence="11">
    <location>
        <begin position="836"/>
        <end position="848"/>
    </location>
</feature>
<dbReference type="InterPro" id="IPR044726">
    <property type="entry name" value="ABCC_6TM_D2"/>
</dbReference>
<feature type="region of interest" description="Disordered" evidence="11">
    <location>
        <begin position="1289"/>
        <end position="1310"/>
    </location>
</feature>
<feature type="transmembrane region" description="Helical" evidence="12">
    <location>
        <begin position="513"/>
        <end position="538"/>
    </location>
</feature>
<feature type="compositionally biased region" description="Acidic residues" evidence="11">
    <location>
        <begin position="826"/>
        <end position="835"/>
    </location>
</feature>
<comment type="subcellular location">
    <subcellularLocation>
        <location evidence="1">Cell membrane</location>
        <topology evidence="1">Multi-pass membrane protein</topology>
    </subcellularLocation>
</comment>
<proteinExistence type="inferred from homology"/>
<feature type="compositionally biased region" description="Low complexity" evidence="11">
    <location>
        <begin position="1295"/>
        <end position="1310"/>
    </location>
</feature>
<evidence type="ECO:0000256" key="11">
    <source>
        <dbReference type="SAM" id="MobiDB-lite"/>
    </source>
</evidence>
<evidence type="ECO:0000256" key="12">
    <source>
        <dbReference type="SAM" id="Phobius"/>
    </source>
</evidence>
<dbReference type="PANTHER" id="PTHR24223:SF399">
    <property type="entry name" value="ABC TRANSPORTER ATNG"/>
    <property type="match status" value="1"/>
</dbReference>
<dbReference type="InterPro" id="IPR011527">
    <property type="entry name" value="ABC1_TM_dom"/>
</dbReference>
<keyword evidence="16" id="KW-1185">Reference proteome</keyword>
<dbReference type="SUPFAM" id="SSF90123">
    <property type="entry name" value="ABC transporter transmembrane region"/>
    <property type="match status" value="2"/>
</dbReference>
<evidence type="ECO:0000256" key="3">
    <source>
        <dbReference type="ARBA" id="ARBA00022448"/>
    </source>
</evidence>
<feature type="domain" description="ABC transmembrane type-1" evidence="14">
    <location>
        <begin position="264"/>
        <end position="537"/>
    </location>
</feature>
<feature type="transmembrane region" description="Helical" evidence="12">
    <location>
        <begin position="883"/>
        <end position="901"/>
    </location>
</feature>
<feature type="transmembrane region" description="Helical" evidence="12">
    <location>
        <begin position="24"/>
        <end position="42"/>
    </location>
</feature>
<dbReference type="InterPro" id="IPR027417">
    <property type="entry name" value="P-loop_NTPase"/>
</dbReference>
<feature type="transmembrane region" description="Helical" evidence="12">
    <location>
        <begin position="922"/>
        <end position="946"/>
    </location>
</feature>